<proteinExistence type="predicted"/>
<evidence type="ECO:0000313" key="2">
    <source>
        <dbReference type="Proteomes" id="UP000324800"/>
    </source>
</evidence>
<dbReference type="EMBL" id="SNRW01017725">
    <property type="protein sequence ID" value="KAA6368043.1"/>
    <property type="molecule type" value="Genomic_DNA"/>
</dbReference>
<name>A0A5J4UCZ4_9EUKA</name>
<accession>A0A5J4UCZ4</accession>
<comment type="caution">
    <text evidence="1">The sequence shown here is derived from an EMBL/GenBank/DDBJ whole genome shotgun (WGS) entry which is preliminary data.</text>
</comment>
<organism evidence="1 2">
    <name type="scientific">Streblomastix strix</name>
    <dbReference type="NCBI Taxonomy" id="222440"/>
    <lineage>
        <taxon>Eukaryota</taxon>
        <taxon>Metamonada</taxon>
        <taxon>Preaxostyla</taxon>
        <taxon>Oxymonadida</taxon>
        <taxon>Streblomastigidae</taxon>
        <taxon>Streblomastix</taxon>
    </lineage>
</organism>
<protein>
    <submittedName>
        <fullName evidence="1">Uncharacterized protein</fullName>
    </submittedName>
</protein>
<feature type="non-terminal residue" evidence="1">
    <location>
        <position position="41"/>
    </location>
</feature>
<reference evidence="1 2" key="1">
    <citation type="submission" date="2019-03" db="EMBL/GenBank/DDBJ databases">
        <title>Single cell metagenomics reveals metabolic interactions within the superorganism composed of flagellate Streblomastix strix and complex community of Bacteroidetes bacteria on its surface.</title>
        <authorList>
            <person name="Treitli S.C."/>
            <person name="Kolisko M."/>
            <person name="Husnik F."/>
            <person name="Keeling P."/>
            <person name="Hampl V."/>
        </authorList>
    </citation>
    <scope>NUCLEOTIDE SEQUENCE [LARGE SCALE GENOMIC DNA]</scope>
    <source>
        <strain evidence="1">ST1C</strain>
    </source>
</reference>
<sequence length="41" mass="4579">MARFCLLVSWTGDVSKDELNEIFNPLGAERVVMLKPEVGVD</sequence>
<dbReference type="Proteomes" id="UP000324800">
    <property type="component" value="Unassembled WGS sequence"/>
</dbReference>
<dbReference type="AlphaFoldDB" id="A0A5J4UCZ4"/>
<gene>
    <name evidence="1" type="ORF">EZS28_036430</name>
</gene>
<evidence type="ECO:0000313" key="1">
    <source>
        <dbReference type="EMBL" id="KAA6368043.1"/>
    </source>
</evidence>